<feature type="compositionally biased region" description="Basic and acidic residues" evidence="1">
    <location>
        <begin position="20"/>
        <end position="47"/>
    </location>
</feature>
<proteinExistence type="predicted"/>
<feature type="transmembrane region" description="Helical" evidence="2">
    <location>
        <begin position="53"/>
        <end position="74"/>
    </location>
</feature>
<feature type="compositionally biased region" description="Low complexity" evidence="1">
    <location>
        <begin position="127"/>
        <end position="143"/>
    </location>
</feature>
<dbReference type="EMBL" id="CAUYUJ010008058">
    <property type="protein sequence ID" value="CAK0822749.1"/>
    <property type="molecule type" value="Genomic_DNA"/>
</dbReference>
<gene>
    <name evidence="3" type="ORF">PCOR1329_LOCUS23683</name>
</gene>
<evidence type="ECO:0000313" key="3">
    <source>
        <dbReference type="EMBL" id="CAK0822749.1"/>
    </source>
</evidence>
<dbReference type="Proteomes" id="UP001189429">
    <property type="component" value="Unassembled WGS sequence"/>
</dbReference>
<organism evidence="3 4">
    <name type="scientific">Prorocentrum cordatum</name>
    <dbReference type="NCBI Taxonomy" id="2364126"/>
    <lineage>
        <taxon>Eukaryota</taxon>
        <taxon>Sar</taxon>
        <taxon>Alveolata</taxon>
        <taxon>Dinophyceae</taxon>
        <taxon>Prorocentrales</taxon>
        <taxon>Prorocentraceae</taxon>
        <taxon>Prorocentrum</taxon>
    </lineage>
</organism>
<evidence type="ECO:0008006" key="5">
    <source>
        <dbReference type="Google" id="ProtNLM"/>
    </source>
</evidence>
<keyword evidence="2" id="KW-1133">Transmembrane helix</keyword>
<keyword evidence="2" id="KW-0812">Transmembrane</keyword>
<keyword evidence="2" id="KW-0472">Membrane</keyword>
<reference evidence="3" key="1">
    <citation type="submission" date="2023-10" db="EMBL/GenBank/DDBJ databases">
        <authorList>
            <person name="Chen Y."/>
            <person name="Shah S."/>
            <person name="Dougan E. K."/>
            <person name="Thang M."/>
            <person name="Chan C."/>
        </authorList>
    </citation>
    <scope>NUCLEOTIDE SEQUENCE [LARGE SCALE GENOMIC DNA]</scope>
</reference>
<evidence type="ECO:0000313" key="4">
    <source>
        <dbReference type="Proteomes" id="UP001189429"/>
    </source>
</evidence>
<accession>A0ABN9RWG0</accession>
<sequence length="574" mass="63164">MAGEQAAAGCPLLSVAASDHSMESEAMVRRDRKEEKDTDTIPDGPEPKLAHRVGALMATAVALFALSAFGVWLVSGPGAGADTNAEASTDSSLERSAMVRVSQRDGSTGSHFDDRVDGSTKRVSETASDGPGAAGGSSACDDPPCTSQSWNVWRNLQKELDSAYLAMPWVTSTTTTISTTTTTTTTTTWCMDAIEGDACYKEVVEAMHAIHADPNSFDGLNVWSSFEEVQDYLYHQSFGAIGNESGGSNATACWKSCPCQTARAGTECFDQVTWFANELYAKDPDTFPTLTEFSPLEHFQMHLWNSTTNINNQTVCSKPCMVSWQTDTPLFCWSVSRRWEYEADIMRSQLSNGAGIFACDGFAVLSEENWTVGRGPGERIGEVNTVVFEGAPVGQSKDGTAGNAELFMHAWDALMTKTFALQYDFVVKVDPDAVIVADRLRDHLRPYVWQPAYFRNCNAWPGDSDFPMMFGALEAISKEGLKMYRDNMWRCQTDFDSWWRSWGEDLFMHKCLRHLGVGPKDDFSLIGDGLCKKDNNCANSGFAAFHPFKWADGWMNCWWTATSQGVPKPGLPEL</sequence>
<feature type="compositionally biased region" description="Basic and acidic residues" evidence="1">
    <location>
        <begin position="111"/>
        <end position="124"/>
    </location>
</feature>
<comment type="caution">
    <text evidence="3">The sequence shown here is derived from an EMBL/GenBank/DDBJ whole genome shotgun (WGS) entry which is preliminary data.</text>
</comment>
<keyword evidence="4" id="KW-1185">Reference proteome</keyword>
<name>A0ABN9RWG0_9DINO</name>
<evidence type="ECO:0000256" key="1">
    <source>
        <dbReference type="SAM" id="MobiDB-lite"/>
    </source>
</evidence>
<evidence type="ECO:0000256" key="2">
    <source>
        <dbReference type="SAM" id="Phobius"/>
    </source>
</evidence>
<protein>
    <recommendedName>
        <fullName evidence="5">Protein xylosyltransferase</fullName>
    </recommendedName>
</protein>
<feature type="region of interest" description="Disordered" evidence="1">
    <location>
        <begin position="1"/>
        <end position="47"/>
    </location>
</feature>
<feature type="region of interest" description="Disordered" evidence="1">
    <location>
        <begin position="81"/>
        <end position="144"/>
    </location>
</feature>